<dbReference type="EMBL" id="OZ021739">
    <property type="protein sequence ID" value="CAK9321732.1"/>
    <property type="molecule type" value="Genomic_DNA"/>
</dbReference>
<comment type="subcellular location">
    <subcellularLocation>
        <location evidence="1">Secreted</location>
    </subcellularLocation>
</comment>
<proteinExistence type="inferred from homology"/>
<evidence type="ECO:0000256" key="4">
    <source>
        <dbReference type="PROSITE-ProRule" id="PRU01240"/>
    </source>
</evidence>
<gene>
    <name evidence="7" type="ORF">CITCOLO1_LOCUS13821</name>
</gene>
<evidence type="ECO:0000256" key="2">
    <source>
        <dbReference type="ARBA" id="ARBA00011073"/>
    </source>
</evidence>
<keyword evidence="3" id="KW-0732">Signal</keyword>
<dbReference type="Pfam" id="PF00082">
    <property type="entry name" value="Peptidase_S8"/>
    <property type="match status" value="1"/>
</dbReference>
<dbReference type="PROSITE" id="PS51892">
    <property type="entry name" value="SUBTILASE"/>
    <property type="match status" value="1"/>
</dbReference>
<dbReference type="InterPro" id="IPR010259">
    <property type="entry name" value="S8pro/Inhibitor_I9"/>
</dbReference>
<dbReference type="InterPro" id="IPR000209">
    <property type="entry name" value="Peptidase_S8/S53_dom"/>
</dbReference>
<feature type="domain" description="Inhibitor I9" evidence="6">
    <location>
        <begin position="38"/>
        <end position="105"/>
    </location>
</feature>
<evidence type="ECO:0000256" key="1">
    <source>
        <dbReference type="ARBA" id="ARBA00004613"/>
    </source>
</evidence>
<evidence type="ECO:0000313" key="7">
    <source>
        <dbReference type="EMBL" id="CAK9321732.1"/>
    </source>
</evidence>
<sequence>MAPSKFRPPGRNGAFPAIPTRLESLAKLAEQCRIFGLSYIVYLGLHSHGLNPSLLDLQHVTESHYDLLGSVLGSKEIAKEAIVYSYNRYINGFAAMLNEKQRQILQVFGQNLRASVTKDMGLSLQGGSAVVKVTLTPTFTATGQELQFVPYLYFLPLLYFNSSRDHHGHGTQTLSTAGGNFVSGANVFGNGNGTAKGGSPRARVASYKVCWPAEDGGCFDPDILAAFEAAISDGVDVISVSLGAIPTDFLNDRLSIGAFHAVQQGIVVVCSAGNSGPAPGSPWMLTVGASTIDRDFTNFVVLGNKKRFKGASLSSKALPVNKFYPLINAVDVKANNVTNRDA</sequence>
<dbReference type="SUPFAM" id="SSF52743">
    <property type="entry name" value="Subtilisin-like"/>
    <property type="match status" value="1"/>
</dbReference>
<protein>
    <submittedName>
        <fullName evidence="7">Uncharacterized protein</fullName>
    </submittedName>
</protein>
<keyword evidence="8" id="KW-1185">Reference proteome</keyword>
<comment type="similarity">
    <text evidence="2 4">Belongs to the peptidase S8 family.</text>
</comment>
<dbReference type="Gene3D" id="3.40.50.200">
    <property type="entry name" value="Peptidase S8/S53 domain"/>
    <property type="match status" value="1"/>
</dbReference>
<evidence type="ECO:0000313" key="8">
    <source>
        <dbReference type="Proteomes" id="UP001642487"/>
    </source>
</evidence>
<dbReference type="InterPro" id="IPR045051">
    <property type="entry name" value="SBT"/>
</dbReference>
<accession>A0ABP0YP75</accession>
<reference evidence="7 8" key="1">
    <citation type="submission" date="2024-03" db="EMBL/GenBank/DDBJ databases">
        <authorList>
            <person name="Gkanogiannis A."/>
            <person name="Becerra Lopez-Lavalle L."/>
        </authorList>
    </citation>
    <scope>NUCLEOTIDE SEQUENCE [LARGE SCALE GENOMIC DNA]</scope>
</reference>
<feature type="domain" description="Peptidase S8/S53" evidence="5">
    <location>
        <begin position="161"/>
        <end position="289"/>
    </location>
</feature>
<dbReference type="Proteomes" id="UP001642487">
    <property type="component" value="Chromosome 5"/>
</dbReference>
<evidence type="ECO:0000256" key="3">
    <source>
        <dbReference type="ARBA" id="ARBA00022729"/>
    </source>
</evidence>
<dbReference type="PANTHER" id="PTHR10795">
    <property type="entry name" value="PROPROTEIN CONVERTASE SUBTILISIN/KEXIN"/>
    <property type="match status" value="1"/>
</dbReference>
<comment type="caution">
    <text evidence="4">Lacks conserved residue(s) required for the propagation of feature annotation.</text>
</comment>
<organism evidence="7 8">
    <name type="scientific">Citrullus colocynthis</name>
    <name type="common">colocynth</name>
    <dbReference type="NCBI Taxonomy" id="252529"/>
    <lineage>
        <taxon>Eukaryota</taxon>
        <taxon>Viridiplantae</taxon>
        <taxon>Streptophyta</taxon>
        <taxon>Embryophyta</taxon>
        <taxon>Tracheophyta</taxon>
        <taxon>Spermatophyta</taxon>
        <taxon>Magnoliopsida</taxon>
        <taxon>eudicotyledons</taxon>
        <taxon>Gunneridae</taxon>
        <taxon>Pentapetalae</taxon>
        <taxon>rosids</taxon>
        <taxon>fabids</taxon>
        <taxon>Cucurbitales</taxon>
        <taxon>Cucurbitaceae</taxon>
        <taxon>Benincaseae</taxon>
        <taxon>Citrullus</taxon>
    </lineage>
</organism>
<evidence type="ECO:0000259" key="5">
    <source>
        <dbReference type="Pfam" id="PF00082"/>
    </source>
</evidence>
<name>A0ABP0YP75_9ROSI</name>
<evidence type="ECO:0000259" key="6">
    <source>
        <dbReference type="Pfam" id="PF05922"/>
    </source>
</evidence>
<dbReference type="Gene3D" id="3.50.30.30">
    <property type="match status" value="1"/>
</dbReference>
<dbReference type="Pfam" id="PF05922">
    <property type="entry name" value="Inhibitor_I9"/>
    <property type="match status" value="1"/>
</dbReference>
<dbReference type="InterPro" id="IPR036852">
    <property type="entry name" value="Peptidase_S8/S53_dom_sf"/>
</dbReference>